<feature type="transmembrane region" description="Helical" evidence="2">
    <location>
        <begin position="468"/>
        <end position="487"/>
    </location>
</feature>
<comment type="caution">
    <text evidence="4">The sequence shown here is derived from an EMBL/GenBank/DDBJ whole genome shotgun (WGS) entry which is preliminary data.</text>
</comment>
<dbReference type="Gene3D" id="2.40.10.480">
    <property type="match status" value="1"/>
</dbReference>
<evidence type="ECO:0000256" key="2">
    <source>
        <dbReference type="SAM" id="Phobius"/>
    </source>
</evidence>
<feature type="region of interest" description="Disordered" evidence="1">
    <location>
        <begin position="499"/>
        <end position="622"/>
    </location>
</feature>
<keyword evidence="2" id="KW-0472">Membrane</keyword>
<feature type="transmembrane region" description="Helical" evidence="2">
    <location>
        <begin position="255"/>
        <end position="283"/>
    </location>
</feature>
<organism evidence="4 5">
    <name type="scientific">Nocardia cyriacigeorgica</name>
    <dbReference type="NCBI Taxonomy" id="135487"/>
    <lineage>
        <taxon>Bacteria</taxon>
        <taxon>Bacillati</taxon>
        <taxon>Actinomycetota</taxon>
        <taxon>Actinomycetes</taxon>
        <taxon>Mycobacteriales</taxon>
        <taxon>Nocardiaceae</taxon>
        <taxon>Nocardia</taxon>
    </lineage>
</organism>
<dbReference type="SMART" id="SM00564">
    <property type="entry name" value="PQQ"/>
    <property type="match status" value="3"/>
</dbReference>
<feature type="compositionally biased region" description="Low complexity" evidence="1">
    <location>
        <begin position="544"/>
        <end position="557"/>
    </location>
</feature>
<proteinExistence type="predicted"/>
<feature type="transmembrane region" description="Helical" evidence="2">
    <location>
        <begin position="430"/>
        <end position="456"/>
    </location>
</feature>
<feature type="transmembrane region" description="Helical" evidence="2">
    <location>
        <begin position="683"/>
        <end position="704"/>
    </location>
</feature>
<feature type="domain" description="Pyrrolo-quinoline quinone repeat" evidence="3">
    <location>
        <begin position="992"/>
        <end position="1095"/>
    </location>
</feature>
<evidence type="ECO:0000313" key="5">
    <source>
        <dbReference type="Proteomes" id="UP000306378"/>
    </source>
</evidence>
<dbReference type="InterPro" id="IPR015943">
    <property type="entry name" value="WD40/YVTN_repeat-like_dom_sf"/>
</dbReference>
<feature type="transmembrane region" description="Helical" evidence="2">
    <location>
        <begin position="386"/>
        <end position="410"/>
    </location>
</feature>
<name>A0A5R8NQ60_9NOCA</name>
<gene>
    <name evidence="4" type="ORF">FEK34_15940</name>
</gene>
<dbReference type="Pfam" id="PF13360">
    <property type="entry name" value="PQQ_2"/>
    <property type="match status" value="1"/>
</dbReference>
<accession>A0A5R8NQ60</accession>
<dbReference type="InterPro" id="IPR011047">
    <property type="entry name" value="Quinoprotein_ADH-like_sf"/>
</dbReference>
<keyword evidence="2" id="KW-0812">Transmembrane</keyword>
<dbReference type="InterPro" id="IPR018391">
    <property type="entry name" value="PQQ_b-propeller_rpt"/>
</dbReference>
<feature type="transmembrane region" description="Helical" evidence="2">
    <location>
        <begin position="357"/>
        <end position="380"/>
    </location>
</feature>
<dbReference type="EMBL" id="VBUT01000005">
    <property type="protein sequence ID" value="TLF77778.1"/>
    <property type="molecule type" value="Genomic_DNA"/>
</dbReference>
<evidence type="ECO:0000259" key="3">
    <source>
        <dbReference type="Pfam" id="PF13360"/>
    </source>
</evidence>
<dbReference type="Proteomes" id="UP000306378">
    <property type="component" value="Unassembled WGS sequence"/>
</dbReference>
<feature type="transmembrane region" description="Helical" evidence="2">
    <location>
        <begin position="139"/>
        <end position="172"/>
    </location>
</feature>
<dbReference type="InterPro" id="IPR002372">
    <property type="entry name" value="PQQ_rpt_dom"/>
</dbReference>
<keyword evidence="2" id="KW-1133">Transmembrane helix</keyword>
<feature type="transmembrane region" description="Helical" evidence="2">
    <location>
        <begin position="289"/>
        <end position="311"/>
    </location>
</feature>
<sequence>MVVQHCEVRMNDEPVFDLRPRHVARVLGILFTLPVAYIFGIEGITTEIETDLVTGESSSTSDAGTQIARAAVWIVLAAIAGGVEWWLRTRDVEWPPGIHAFLVRARLADPAAYTRSTDRTRPMTTASADALFDLRPHHAAFAGAGLAMIAALFNPPGLAWLIIVAGCVAFGWQARNKQATWPPAVREFLARMRLAEPGSPADEPSAGPAPDGQVARVNRPQRYGPLIPLRPLTAGEVLRASITAIRRHWQVSLTFTLVALVAALSIFLLGMISIGAALISGISMEGENFAAGLFATLAALVLLFVSLLIVIGVPADAAINAVTIVTADMAIRGEPVRFAAVFALVRPRLFALCRLMAVFYAVIVLPGLLGPYIVLIAVGLPAAIPVLVLIVAAAFVVGTLCAFAPIVMTLEGAGVVESFRRSVALVRPSLARVLGLELLWVAACVVAFAATAYPALAIASAVPGGEVIVYPVSLVIIAASAVLIRTLQTLLYTDLRIREGSYDPTPQPPPGPPTPSEGTAGDDRAPGADIPGRPAGTAAPMRVAGESAAVSAQDAASDPPVPMAAMEVPGSDVATPTAPTDAFGQPFTPATGEGAESAGNRPPSPPTRPQLTKPATGADPAPVVPTTVPSMRDGSFAQPGAHHLPHGQATAEPTAIAGPNFGDLRGGAEAPHAVHRRSRRHPLLVAALIAVVALVVGGAGIWWLGHEDHGSPLFAQNHLRNTYPAAPSEGWTFYASEVARNEEFSSPRPSPEMASSPGLIDLGEILIVQTILPSSDKGETIVALDSHSGKMRWRADGGYETCATRTVDGLLPCIREDGFGPDHRSDIVFLSVEDGTVERTSPAVDPAWVEVVGEDIITASYSEIASGTVEDLRAHWRTRWSPDPTCPGSGDSYRYGANDEFVFFGSDAGAIVVRRSDGKRVIDADLQAIAAYPGQGLIAQTCSAADPTDGDTVVLDAAGNHIRTHPGRGWPAKPLAGGVDALPYITSGAAWDFSNGSQRWSSSEIEGGGSIIDDTVVVGHTGGWMSAVDLQTGAELWTSDDSPADWATDRQRLILADGDGELEAINLRTGDREWSTSVESGALEPAGAGFAIINENTVTYYPPTGGTAGEPGSSGSDESGATEPQLITACGKPPTLTPVEYRTGNDGLVVRMELRANCSSGDIISTDALRIEIFERGRPIAAGVFDFSESPIYLPTSDGGASDSAVVVEHEFEFPIGSFWRLPNSLGAHTDPTAQSAMADESQVVRCTDEGADRGPHEGRYSADAVDATPFVATRSGAAVADPEAAALDALRAQADADRPTVGRDLADLWVPQLSSKQVGLVAPDVDGRIVTWTPTQILQQHLRMRLQYPEVRLVWSDEWSTFDLRGWWITVAGVTHSSPDPANGWCDAKNISTDECFAKLLSNSRGPEGTTKYR</sequence>
<feature type="region of interest" description="Disordered" evidence="1">
    <location>
        <begin position="1103"/>
        <end position="1123"/>
    </location>
</feature>
<evidence type="ECO:0000256" key="1">
    <source>
        <dbReference type="SAM" id="MobiDB-lite"/>
    </source>
</evidence>
<feature type="compositionally biased region" description="Low complexity" evidence="1">
    <location>
        <begin position="1110"/>
        <end position="1119"/>
    </location>
</feature>
<evidence type="ECO:0000313" key="4">
    <source>
        <dbReference type="EMBL" id="TLF77778.1"/>
    </source>
</evidence>
<protein>
    <recommendedName>
        <fullName evidence="3">Pyrrolo-quinoline quinone repeat domain-containing protein</fullName>
    </recommendedName>
</protein>
<dbReference type="SUPFAM" id="SSF50998">
    <property type="entry name" value="Quinoprotein alcohol dehydrogenase-like"/>
    <property type="match status" value="1"/>
</dbReference>
<reference evidence="4 5" key="1">
    <citation type="submission" date="2019-05" db="EMBL/GenBank/DDBJ databases">
        <title>Genomes sequences of two Nocardia cyriacigeorgica environmental isolates, type strains Nocardia asteroides ATCC 19247 and Nocardia cyriacigeorgica DSM 44484.</title>
        <authorList>
            <person name="Vautrin F."/>
            <person name="Bergeron E."/>
            <person name="Dubost A."/>
            <person name="Abrouk D."/>
            <person name="Rodriguez Nava V."/>
            <person name="Pujic P."/>
        </authorList>
    </citation>
    <scope>NUCLEOTIDE SEQUENCE [LARGE SCALE GENOMIC DNA]</scope>
    <source>
        <strain evidence="4 5">EML 446</strain>
    </source>
</reference>
<dbReference type="Gene3D" id="2.130.10.10">
    <property type="entry name" value="YVTN repeat-like/Quinoprotein amine dehydrogenase"/>
    <property type="match status" value="1"/>
</dbReference>
<feature type="compositionally biased region" description="Pro residues" evidence="1">
    <location>
        <begin position="505"/>
        <end position="515"/>
    </location>
</feature>